<feature type="domain" description="Aminoglycoside phosphotransferase" evidence="1">
    <location>
        <begin position="30"/>
        <end position="244"/>
    </location>
</feature>
<dbReference type="PANTHER" id="PTHR21310">
    <property type="entry name" value="AMINOGLYCOSIDE PHOSPHOTRANSFERASE-RELATED-RELATED"/>
    <property type="match status" value="1"/>
</dbReference>
<dbReference type="InterPro" id="IPR011009">
    <property type="entry name" value="Kinase-like_dom_sf"/>
</dbReference>
<dbReference type="Gene3D" id="3.30.200.150">
    <property type="match status" value="1"/>
</dbReference>
<dbReference type="Gene3D" id="3.90.1200.10">
    <property type="match status" value="1"/>
</dbReference>
<reference evidence="2 3" key="1">
    <citation type="journal article" date="2016" name="Nat. Commun.">
        <title>Thousands of microbial genomes shed light on interconnected biogeochemical processes in an aquifer system.</title>
        <authorList>
            <person name="Anantharaman K."/>
            <person name="Brown C.T."/>
            <person name="Hug L.A."/>
            <person name="Sharon I."/>
            <person name="Castelle C.J."/>
            <person name="Probst A.J."/>
            <person name="Thomas B.C."/>
            <person name="Singh A."/>
            <person name="Wilkins M.J."/>
            <person name="Karaoz U."/>
            <person name="Brodie E.L."/>
            <person name="Williams K.H."/>
            <person name="Hubbard S.S."/>
            <person name="Banfield J.F."/>
        </authorList>
    </citation>
    <scope>NUCLEOTIDE SEQUENCE [LARGE SCALE GENOMIC DNA]</scope>
</reference>
<dbReference type="InterPro" id="IPR051678">
    <property type="entry name" value="AGP_Transferase"/>
</dbReference>
<protein>
    <recommendedName>
        <fullName evidence="1">Aminoglycoside phosphotransferase domain-containing protein</fullName>
    </recommendedName>
</protein>
<evidence type="ECO:0000259" key="1">
    <source>
        <dbReference type="Pfam" id="PF01636"/>
    </source>
</evidence>
<sequence>MSTHKTTVDEKVVLDFLQENFSNQISNFEVIVGGEGSQAYSFNVLADQYVIRINKHWTRGFKKDEYAFTHFVSPSLPIPKVIKIGKINENLRFCISQKVGGKILNEFSSGELVPLLPQLFQVLDTIHTIDISQTTGYGKWDAEGVGEKTSWKEYILSVDTFAKGEDGKPSLFETTFLEKDFWDKTYTRLADLVKYCPKERFLVHGDYGFNNVLSDGNKITGVIDWEGSIYGDFLFDIAWLSFWSYNLDYQNLYLEYSKNKGVEIQNFNERMLCYKLHIGLGSCSFFAYSGQEEKYRKAKDAIEKLLNLN</sequence>
<dbReference type="SUPFAM" id="SSF56112">
    <property type="entry name" value="Protein kinase-like (PK-like)"/>
    <property type="match status" value="1"/>
</dbReference>
<dbReference type="Pfam" id="PF01636">
    <property type="entry name" value="APH"/>
    <property type="match status" value="1"/>
</dbReference>
<dbReference type="InterPro" id="IPR002575">
    <property type="entry name" value="Aminoglycoside_PTrfase"/>
</dbReference>
<proteinExistence type="predicted"/>
<comment type="caution">
    <text evidence="2">The sequence shown here is derived from an EMBL/GenBank/DDBJ whole genome shotgun (WGS) entry which is preliminary data.</text>
</comment>
<accession>A0A1G2QF09</accession>
<dbReference type="AlphaFoldDB" id="A0A1G2QF09"/>
<name>A0A1G2QF09_9BACT</name>
<evidence type="ECO:0000313" key="3">
    <source>
        <dbReference type="Proteomes" id="UP000177043"/>
    </source>
</evidence>
<dbReference type="Proteomes" id="UP000177043">
    <property type="component" value="Unassembled WGS sequence"/>
</dbReference>
<dbReference type="EMBL" id="MHTJ01000003">
    <property type="protein sequence ID" value="OHA58571.1"/>
    <property type="molecule type" value="Genomic_DNA"/>
</dbReference>
<organism evidence="2 3">
    <name type="scientific">Candidatus Vogelbacteria bacterium RIFOXYD1_FULL_44_32</name>
    <dbReference type="NCBI Taxonomy" id="1802438"/>
    <lineage>
        <taxon>Bacteria</taxon>
        <taxon>Candidatus Vogeliibacteriota</taxon>
    </lineage>
</organism>
<evidence type="ECO:0000313" key="2">
    <source>
        <dbReference type="EMBL" id="OHA58571.1"/>
    </source>
</evidence>
<gene>
    <name evidence="2" type="ORF">A2571_02265</name>
</gene>
<dbReference type="STRING" id="1802438.A2571_02265"/>